<evidence type="ECO:0000313" key="2">
    <source>
        <dbReference type="EMBL" id="GAA3565347.1"/>
    </source>
</evidence>
<keyword evidence="3" id="KW-1185">Reference proteome</keyword>
<dbReference type="InterPro" id="IPR022536">
    <property type="entry name" value="EspC"/>
</dbReference>
<dbReference type="EMBL" id="BAAAZN010000013">
    <property type="protein sequence ID" value="GAA3565347.1"/>
    <property type="molecule type" value="Genomic_DNA"/>
</dbReference>
<evidence type="ECO:0000313" key="3">
    <source>
        <dbReference type="Proteomes" id="UP001500689"/>
    </source>
</evidence>
<gene>
    <name evidence="2" type="ORF">GCM10022222_56360</name>
</gene>
<organism evidence="2 3">
    <name type="scientific">Amycolatopsis ultiminotia</name>
    <dbReference type="NCBI Taxonomy" id="543629"/>
    <lineage>
        <taxon>Bacteria</taxon>
        <taxon>Bacillati</taxon>
        <taxon>Actinomycetota</taxon>
        <taxon>Actinomycetes</taxon>
        <taxon>Pseudonocardiales</taxon>
        <taxon>Pseudonocardiaceae</taxon>
        <taxon>Amycolatopsis</taxon>
    </lineage>
</organism>
<protein>
    <submittedName>
        <fullName evidence="2">Type VII secretion target</fullName>
    </submittedName>
</protein>
<feature type="compositionally biased region" description="Basic and acidic residues" evidence="1">
    <location>
        <begin position="98"/>
        <end position="115"/>
    </location>
</feature>
<evidence type="ECO:0000256" key="1">
    <source>
        <dbReference type="SAM" id="MobiDB-lite"/>
    </source>
</evidence>
<feature type="region of interest" description="Disordered" evidence="1">
    <location>
        <begin position="84"/>
        <end position="127"/>
    </location>
</feature>
<reference evidence="3" key="1">
    <citation type="journal article" date="2019" name="Int. J. Syst. Evol. Microbiol.">
        <title>The Global Catalogue of Microorganisms (GCM) 10K type strain sequencing project: providing services to taxonomists for standard genome sequencing and annotation.</title>
        <authorList>
            <consortium name="The Broad Institute Genomics Platform"/>
            <consortium name="The Broad Institute Genome Sequencing Center for Infectious Disease"/>
            <person name="Wu L."/>
            <person name="Ma J."/>
        </authorList>
    </citation>
    <scope>NUCLEOTIDE SEQUENCE [LARGE SCALE GENOMIC DNA]</scope>
    <source>
        <strain evidence="3">JCM 16898</strain>
    </source>
</reference>
<dbReference type="Pfam" id="PF10824">
    <property type="entry name" value="T7SS_ESX_EspC"/>
    <property type="match status" value="1"/>
</dbReference>
<comment type="caution">
    <text evidence="2">The sequence shown here is derived from an EMBL/GenBank/DDBJ whole genome shotgun (WGS) entry which is preliminary data.</text>
</comment>
<accession>A0ABP6XD84</accession>
<proteinExistence type="predicted"/>
<dbReference type="Proteomes" id="UP001500689">
    <property type="component" value="Unassembled WGS sequence"/>
</dbReference>
<sequence length="127" mass="13436">MAMSGQGQFGVEADELVAHASHLDGLVDRLHNAVQAADYALSDDAYGLLCAFLPPIVNPTGEKAKDSITSAAEGVQATADNVRTAAKSYQEGDEAEAEPFKKLSSDDELSPEHFRKVGRTAATKSNE</sequence>
<name>A0ABP6XD84_9PSEU</name>